<keyword evidence="6" id="KW-0735">Signal-anchor</keyword>
<comment type="similarity">
    <text evidence="2 11">Belongs to the glycosyltransferase 31 family.</text>
</comment>
<protein>
    <recommendedName>
        <fullName evidence="11">Hexosyltransferase</fullName>
        <ecNumber evidence="11">2.4.1.-</ecNumber>
    </recommendedName>
</protein>
<dbReference type="VEuPathDB" id="VectorBase:BGLB035438"/>
<dbReference type="FunFam" id="3.90.550.50:FF:000001">
    <property type="entry name" value="Hexosyltransferase"/>
    <property type="match status" value="1"/>
</dbReference>
<comment type="subcellular location">
    <subcellularLocation>
        <location evidence="1 11">Golgi apparatus membrane</location>
        <topology evidence="1 11">Single-pass type II membrane protein</topology>
    </subcellularLocation>
</comment>
<dbReference type="EnsemblMetazoa" id="BGLB035438-RA">
    <property type="protein sequence ID" value="BGLB035438-PA"/>
    <property type="gene ID" value="BGLB035438"/>
</dbReference>
<keyword evidence="10" id="KW-0325">Glycoprotein</keyword>
<evidence type="ECO:0000256" key="2">
    <source>
        <dbReference type="ARBA" id="ARBA00008661"/>
    </source>
</evidence>
<dbReference type="PANTHER" id="PTHR11214">
    <property type="entry name" value="BETA-1,3-N-ACETYLGLUCOSAMINYLTRANSFERASE"/>
    <property type="match status" value="1"/>
</dbReference>
<dbReference type="AlphaFoldDB" id="A0A2C9LVH4"/>
<evidence type="ECO:0000256" key="8">
    <source>
        <dbReference type="ARBA" id="ARBA00023034"/>
    </source>
</evidence>
<dbReference type="GO" id="GO:0016758">
    <property type="term" value="F:hexosyltransferase activity"/>
    <property type="evidence" value="ECO:0007669"/>
    <property type="project" value="InterPro"/>
</dbReference>
<dbReference type="GO" id="GO:0000139">
    <property type="term" value="C:Golgi membrane"/>
    <property type="evidence" value="ECO:0007669"/>
    <property type="project" value="UniProtKB-SubCell"/>
</dbReference>
<dbReference type="EC" id="2.4.1.-" evidence="11"/>
<accession>A0A2C9LVH4</accession>
<evidence type="ECO:0000313" key="12">
    <source>
        <dbReference type="EnsemblMetazoa" id="BGLB035438-PA"/>
    </source>
</evidence>
<evidence type="ECO:0000256" key="6">
    <source>
        <dbReference type="ARBA" id="ARBA00022968"/>
    </source>
</evidence>
<evidence type="ECO:0000256" key="5">
    <source>
        <dbReference type="ARBA" id="ARBA00022692"/>
    </source>
</evidence>
<dbReference type="Gene3D" id="3.90.550.50">
    <property type="match status" value="1"/>
</dbReference>
<keyword evidence="7" id="KW-1133">Transmembrane helix</keyword>
<evidence type="ECO:0000256" key="4">
    <source>
        <dbReference type="ARBA" id="ARBA00022679"/>
    </source>
</evidence>
<keyword evidence="3 11" id="KW-0328">Glycosyltransferase</keyword>
<evidence type="ECO:0000256" key="10">
    <source>
        <dbReference type="ARBA" id="ARBA00023180"/>
    </source>
</evidence>
<dbReference type="OrthoDB" id="5512589at2759"/>
<name>A0A2C9LVH4_BIOGL</name>
<keyword evidence="8 11" id="KW-0333">Golgi apparatus</keyword>
<keyword evidence="9" id="KW-0472">Membrane</keyword>
<dbReference type="InterPro" id="IPR002659">
    <property type="entry name" value="Glyco_trans_31"/>
</dbReference>
<organism evidence="12 13">
    <name type="scientific">Biomphalaria glabrata</name>
    <name type="common">Bloodfluke planorb</name>
    <name type="synonym">Freshwater snail</name>
    <dbReference type="NCBI Taxonomy" id="6526"/>
    <lineage>
        <taxon>Eukaryota</taxon>
        <taxon>Metazoa</taxon>
        <taxon>Spiralia</taxon>
        <taxon>Lophotrochozoa</taxon>
        <taxon>Mollusca</taxon>
        <taxon>Gastropoda</taxon>
        <taxon>Heterobranchia</taxon>
        <taxon>Euthyneura</taxon>
        <taxon>Panpulmonata</taxon>
        <taxon>Hygrophila</taxon>
        <taxon>Lymnaeoidea</taxon>
        <taxon>Planorbidae</taxon>
        <taxon>Biomphalaria</taxon>
    </lineage>
</organism>
<keyword evidence="5" id="KW-0812">Transmembrane</keyword>
<reference evidence="12" key="1">
    <citation type="submission" date="2020-05" db="UniProtKB">
        <authorList>
            <consortium name="EnsemblMetazoa"/>
        </authorList>
    </citation>
    <scope>IDENTIFICATION</scope>
    <source>
        <strain evidence="12">BB02</strain>
    </source>
</reference>
<sequence>MAPSKVRRLLTTVMCVSLLVNVVLWFKGQGRTLVVSVMDEDDETRLQSKEVVLKLADDVGLFSMRPGKEALLTCSLDQDTKYIPSKALSCFSMLAYPVPRTTQLLIAHLESQIATKNYVISFLSQPIRNRFSFTYTNVIQIGCWERIPEVLLVIPSAPENFERRELVRKSERGVYASRPDSNVKLVFFVGRPENNTMLQQRLTIESYVHGDIVQVNFVDVYRNILLKAVSMLHWSLTHCPKARYVLRTDDDVLVDIQKVVQAIRRKRELHENFILGKTDVKFNVVRNKSSKYYVSPKEFDQEVYPPFAFGGLLAYPMSTVSLLYQAALRLKTLWLDDVFITGICAPRVGVPLVDDPDFEFEHPEE</sequence>
<evidence type="ECO:0000256" key="3">
    <source>
        <dbReference type="ARBA" id="ARBA00022676"/>
    </source>
</evidence>
<proteinExistence type="inferred from homology"/>
<dbReference type="VEuPathDB" id="VectorBase:BGLAX_036020"/>
<dbReference type="KEGG" id="bgt:106054985"/>
<evidence type="ECO:0000313" key="13">
    <source>
        <dbReference type="Proteomes" id="UP000076420"/>
    </source>
</evidence>
<keyword evidence="4" id="KW-0808">Transferase</keyword>
<dbReference type="Proteomes" id="UP000076420">
    <property type="component" value="Unassembled WGS sequence"/>
</dbReference>
<evidence type="ECO:0000256" key="11">
    <source>
        <dbReference type="RuleBase" id="RU363063"/>
    </source>
</evidence>
<evidence type="ECO:0000256" key="7">
    <source>
        <dbReference type="ARBA" id="ARBA00022989"/>
    </source>
</evidence>
<dbReference type="Pfam" id="PF01762">
    <property type="entry name" value="Galactosyl_T"/>
    <property type="match status" value="1"/>
</dbReference>
<evidence type="ECO:0000256" key="1">
    <source>
        <dbReference type="ARBA" id="ARBA00004323"/>
    </source>
</evidence>
<dbReference type="GO" id="GO:0006493">
    <property type="term" value="P:protein O-linked glycosylation"/>
    <property type="evidence" value="ECO:0007669"/>
    <property type="project" value="TreeGrafter"/>
</dbReference>
<dbReference type="STRING" id="6526.A0A2C9LVH4"/>
<gene>
    <name evidence="12" type="primary">106054985</name>
</gene>
<dbReference type="PANTHER" id="PTHR11214:SF3">
    <property type="entry name" value="BETA-1,3-GALACTOSYLTRANSFERASE 6"/>
    <property type="match status" value="1"/>
</dbReference>
<evidence type="ECO:0000256" key="9">
    <source>
        <dbReference type="ARBA" id="ARBA00023136"/>
    </source>
</evidence>